<protein>
    <recommendedName>
        <fullName evidence="3">cellulose 1,4-beta-cellobiosidase (non-reducing end)</fullName>
        <ecNumber evidence="3">3.2.1.91</ecNumber>
    </recommendedName>
</protein>
<comment type="caution">
    <text evidence="14">The sequence shown here is derived from an EMBL/GenBank/DDBJ whole genome shotgun (WGS) entry which is preliminary data.</text>
</comment>
<evidence type="ECO:0000259" key="13">
    <source>
        <dbReference type="Pfam" id="PF00734"/>
    </source>
</evidence>
<evidence type="ECO:0000256" key="11">
    <source>
        <dbReference type="ARBA" id="ARBA00023326"/>
    </source>
</evidence>
<dbReference type="GO" id="GO:0005576">
    <property type="term" value="C:extracellular region"/>
    <property type="evidence" value="ECO:0007669"/>
    <property type="project" value="InterPro"/>
</dbReference>
<keyword evidence="8" id="KW-0325">Glycoprotein</keyword>
<organism evidence="14 15">
    <name type="scientific">Pleurotus eryngii</name>
    <name type="common">Boletus of the steppes</name>
    <dbReference type="NCBI Taxonomy" id="5323"/>
    <lineage>
        <taxon>Eukaryota</taxon>
        <taxon>Fungi</taxon>
        <taxon>Dikarya</taxon>
        <taxon>Basidiomycota</taxon>
        <taxon>Agaricomycotina</taxon>
        <taxon>Agaricomycetes</taxon>
        <taxon>Agaricomycetidae</taxon>
        <taxon>Agaricales</taxon>
        <taxon>Pleurotineae</taxon>
        <taxon>Pleurotaceae</taxon>
        <taxon>Pleurotus</taxon>
    </lineage>
</organism>
<proteinExistence type="inferred from homology"/>
<accession>A0A9P5ZT84</accession>
<name>A0A9P5ZT84_PLEER</name>
<dbReference type="SUPFAM" id="SSF57180">
    <property type="entry name" value="Cellulose-binding domain"/>
    <property type="match status" value="1"/>
</dbReference>
<dbReference type="AlphaFoldDB" id="A0A9P5ZT84"/>
<evidence type="ECO:0000256" key="7">
    <source>
        <dbReference type="ARBA" id="ARBA00023157"/>
    </source>
</evidence>
<comment type="catalytic activity">
    <reaction evidence="1">
        <text>Hydrolysis of (1-&gt;4)-beta-D-glucosidic linkages in cellulose and cellotetraose, releasing cellobiose from the non-reducing ends of the chains.</text>
        <dbReference type="EC" id="3.2.1.91"/>
    </reaction>
</comment>
<dbReference type="SUPFAM" id="SSF49899">
    <property type="entry name" value="Concanavalin A-like lectins/glucanases"/>
    <property type="match status" value="1"/>
</dbReference>
<dbReference type="Proteomes" id="UP000807025">
    <property type="component" value="Unassembled WGS sequence"/>
</dbReference>
<evidence type="ECO:0000256" key="9">
    <source>
        <dbReference type="ARBA" id="ARBA00023277"/>
    </source>
</evidence>
<dbReference type="GO" id="GO:0030248">
    <property type="term" value="F:cellulose binding"/>
    <property type="evidence" value="ECO:0007669"/>
    <property type="project" value="InterPro"/>
</dbReference>
<evidence type="ECO:0000256" key="4">
    <source>
        <dbReference type="ARBA" id="ARBA00022729"/>
    </source>
</evidence>
<keyword evidence="15" id="KW-1185">Reference proteome</keyword>
<feature type="compositionally biased region" description="Low complexity" evidence="12">
    <location>
        <begin position="127"/>
        <end position="151"/>
    </location>
</feature>
<feature type="region of interest" description="Disordered" evidence="12">
    <location>
        <begin position="124"/>
        <end position="155"/>
    </location>
</feature>
<dbReference type="EMBL" id="MU154610">
    <property type="protein sequence ID" value="KAF9491924.1"/>
    <property type="molecule type" value="Genomic_DNA"/>
</dbReference>
<keyword evidence="7" id="KW-1015">Disulfide bond</keyword>
<evidence type="ECO:0000256" key="3">
    <source>
        <dbReference type="ARBA" id="ARBA00012561"/>
    </source>
</evidence>
<evidence type="ECO:0000256" key="6">
    <source>
        <dbReference type="ARBA" id="ARBA00023001"/>
    </source>
</evidence>
<dbReference type="Pfam" id="PF00840">
    <property type="entry name" value="Glyco_hydro_7"/>
    <property type="match status" value="2"/>
</dbReference>
<sequence length="190" mass="20226">MDIWEANSEATAYTPHVCRDPRIHRCSGNDCGDGHNRYGSVCDEDGCDFNSYRMGDKNFLGRGKTIDTTLWSDHAAHMLWLDSDYPLDKSPSEPGVSRGACATSTGNPDDVIANNANAPVTFSNINTPPVSSSGSSSVHPVTSTSSTSVPTDPTPPAGTVFKWGQCCGINYSRPTTCVAGSTCTYSNDCE</sequence>
<dbReference type="InterPro" id="IPR037019">
    <property type="entry name" value="Glyco_hydro_7_sf"/>
</dbReference>
<dbReference type="InterPro" id="IPR013320">
    <property type="entry name" value="ConA-like_dom_sf"/>
</dbReference>
<keyword evidence="5" id="KW-0378">Hydrolase</keyword>
<reference evidence="14" key="1">
    <citation type="submission" date="2020-11" db="EMBL/GenBank/DDBJ databases">
        <authorList>
            <consortium name="DOE Joint Genome Institute"/>
            <person name="Ahrendt S."/>
            <person name="Riley R."/>
            <person name="Andreopoulos W."/>
            <person name="Labutti K."/>
            <person name="Pangilinan J."/>
            <person name="Ruiz-Duenas F.J."/>
            <person name="Barrasa J.M."/>
            <person name="Sanchez-Garcia M."/>
            <person name="Camarero S."/>
            <person name="Miyauchi S."/>
            <person name="Serrano A."/>
            <person name="Linde D."/>
            <person name="Babiker R."/>
            <person name="Drula E."/>
            <person name="Ayuso-Fernandez I."/>
            <person name="Pacheco R."/>
            <person name="Padilla G."/>
            <person name="Ferreira P."/>
            <person name="Barriuso J."/>
            <person name="Kellner H."/>
            <person name="Castanera R."/>
            <person name="Alfaro M."/>
            <person name="Ramirez L."/>
            <person name="Pisabarro A.G."/>
            <person name="Kuo A."/>
            <person name="Tritt A."/>
            <person name="Lipzen A."/>
            <person name="He G."/>
            <person name="Yan M."/>
            <person name="Ng V."/>
            <person name="Cullen D."/>
            <person name="Martin F."/>
            <person name="Rosso M.-N."/>
            <person name="Henrissat B."/>
            <person name="Hibbett D."/>
            <person name="Martinez A.T."/>
            <person name="Grigoriev I.V."/>
        </authorList>
    </citation>
    <scope>NUCLEOTIDE SEQUENCE</scope>
    <source>
        <strain evidence="14">ATCC 90797</strain>
    </source>
</reference>
<dbReference type="PANTHER" id="PTHR33753">
    <property type="entry name" value="1,4-BETA-D-GLUCAN CELLOBIOHYDROLASE B"/>
    <property type="match status" value="1"/>
</dbReference>
<keyword evidence="9" id="KW-0119">Carbohydrate metabolism</keyword>
<keyword evidence="4" id="KW-0732">Signal</keyword>
<evidence type="ECO:0000313" key="14">
    <source>
        <dbReference type="EMBL" id="KAF9491924.1"/>
    </source>
</evidence>
<dbReference type="Pfam" id="PF00734">
    <property type="entry name" value="CBM_1"/>
    <property type="match status" value="1"/>
</dbReference>
<evidence type="ECO:0000313" key="15">
    <source>
        <dbReference type="Proteomes" id="UP000807025"/>
    </source>
</evidence>
<feature type="domain" description="CBM1" evidence="13">
    <location>
        <begin position="162"/>
        <end position="189"/>
    </location>
</feature>
<dbReference type="InterPro" id="IPR000254">
    <property type="entry name" value="CBD"/>
</dbReference>
<dbReference type="InterPro" id="IPR001722">
    <property type="entry name" value="Glyco_hydro_7"/>
</dbReference>
<dbReference type="GO" id="GO:0030245">
    <property type="term" value="P:cellulose catabolic process"/>
    <property type="evidence" value="ECO:0007669"/>
    <property type="project" value="UniProtKB-KW"/>
</dbReference>
<dbReference type="InterPro" id="IPR035971">
    <property type="entry name" value="CBD_sf"/>
</dbReference>
<keyword evidence="10" id="KW-0326">Glycosidase</keyword>
<keyword evidence="6" id="KW-0136">Cellulose degradation</keyword>
<gene>
    <name evidence="14" type="ORF">BDN71DRAFT_1509942</name>
</gene>
<evidence type="ECO:0000256" key="8">
    <source>
        <dbReference type="ARBA" id="ARBA00023180"/>
    </source>
</evidence>
<dbReference type="Gene3D" id="2.70.100.10">
    <property type="entry name" value="Glycoside hydrolase, family 7, domain"/>
    <property type="match status" value="2"/>
</dbReference>
<comment type="similarity">
    <text evidence="2">Belongs to the glycosyl hydrolase 7 (cellulase C) family.</text>
</comment>
<dbReference type="GO" id="GO:0016162">
    <property type="term" value="F:cellulose 1,4-beta-cellobiosidase activity"/>
    <property type="evidence" value="ECO:0007669"/>
    <property type="project" value="UniProtKB-EC"/>
</dbReference>
<evidence type="ECO:0000256" key="5">
    <source>
        <dbReference type="ARBA" id="ARBA00022801"/>
    </source>
</evidence>
<evidence type="ECO:0000256" key="10">
    <source>
        <dbReference type="ARBA" id="ARBA00023295"/>
    </source>
</evidence>
<evidence type="ECO:0000256" key="2">
    <source>
        <dbReference type="ARBA" id="ARBA00006044"/>
    </source>
</evidence>
<dbReference type="EC" id="3.2.1.91" evidence="3"/>
<dbReference type="PANTHER" id="PTHR33753:SF2">
    <property type="entry name" value="GLYCOSIDE HYDROLASE FAMILY 7 PROTEIN"/>
    <property type="match status" value="1"/>
</dbReference>
<keyword evidence="11" id="KW-0624">Polysaccharide degradation</keyword>
<evidence type="ECO:0000256" key="12">
    <source>
        <dbReference type="SAM" id="MobiDB-lite"/>
    </source>
</evidence>
<evidence type="ECO:0000256" key="1">
    <source>
        <dbReference type="ARBA" id="ARBA00001641"/>
    </source>
</evidence>
<dbReference type="OrthoDB" id="412382at2759"/>